<protein>
    <recommendedName>
        <fullName evidence="6">Rhodopsin domain-containing protein</fullName>
    </recommendedName>
</protein>
<sequence>MQKATKISVSIILGLAVFASIFTIIRIPYYKGLTTPENFFYNLAYIYLWSMVETSVGTIAGSLHAIRKLFSSHFRFDSTTGSSTTCATPFSGTNRATITSQSVASGERSNNWERLDDNEGSLGQKIHVQQSRKQAPYSVQSRSSKPIMSAQDSSLRETNWPTLAKYVSTHNDTYPFIDPSNADLSGKSVLITGASKGIGKATAIRFAVAGCSKIILAARSDMAKVEASVIDAAKKANRPQPLVRSVELDITSEESVKAAAETAEEILDGSLDILINNAGCLEEWKPVAESDPSEWWWTWEVTMKGTYLSARYFIPLLLKSATKTIINTSSVGAQIIVPGASAYQTSKFALCRFTEFIDKEYYEQGLIAISIHPGGIKTELALNMPQAMHSHLNDTVELAADTLVWLSQERRDWLSGRFITVNWDMEELENKKKEILEGNLLKFRMTI</sequence>
<evidence type="ECO:0000256" key="2">
    <source>
        <dbReference type="ARBA" id="ARBA00023002"/>
    </source>
</evidence>
<keyword evidence="2" id="KW-0560">Oxidoreductase</keyword>
<dbReference type="InterPro" id="IPR002347">
    <property type="entry name" value="SDR_fam"/>
</dbReference>
<dbReference type="PANTHER" id="PTHR42760">
    <property type="entry name" value="SHORT-CHAIN DEHYDROGENASES/REDUCTASES FAMILY MEMBER"/>
    <property type="match status" value="1"/>
</dbReference>
<name>A0A9Q9UEK4_FUSFU</name>
<dbReference type="Pfam" id="PF20684">
    <property type="entry name" value="Fung_rhodopsin"/>
    <property type="match status" value="1"/>
</dbReference>
<dbReference type="PRINTS" id="PR00081">
    <property type="entry name" value="GDHRDH"/>
</dbReference>
<dbReference type="PANTHER" id="PTHR42760:SF37">
    <property type="entry name" value="CLAVALDEHYDE DEHYDROGENASE"/>
    <property type="match status" value="1"/>
</dbReference>
<proteinExistence type="inferred from homology"/>
<keyword evidence="5" id="KW-0812">Transmembrane</keyword>
<dbReference type="CDD" id="cd05233">
    <property type="entry name" value="SDR_c"/>
    <property type="match status" value="1"/>
</dbReference>
<evidence type="ECO:0000256" key="1">
    <source>
        <dbReference type="ARBA" id="ARBA00006484"/>
    </source>
</evidence>
<evidence type="ECO:0000259" key="6">
    <source>
        <dbReference type="Pfam" id="PF20684"/>
    </source>
</evidence>
<feature type="region of interest" description="Disordered" evidence="4">
    <location>
        <begin position="133"/>
        <end position="154"/>
    </location>
</feature>
<dbReference type="Pfam" id="PF00106">
    <property type="entry name" value="adh_short"/>
    <property type="match status" value="1"/>
</dbReference>
<dbReference type="SUPFAM" id="SSF51735">
    <property type="entry name" value="NAD(P)-binding Rossmann-fold domains"/>
    <property type="match status" value="1"/>
</dbReference>
<dbReference type="Proteomes" id="UP000760494">
    <property type="component" value="Unassembled WGS sequence"/>
</dbReference>
<keyword evidence="5" id="KW-0472">Membrane</keyword>
<feature type="domain" description="Rhodopsin" evidence="6">
    <location>
        <begin position="2"/>
        <end position="71"/>
    </location>
</feature>
<evidence type="ECO:0000313" key="7">
    <source>
        <dbReference type="EMBL" id="VTT78334.1"/>
    </source>
</evidence>
<accession>A0A9Q9UEK4</accession>
<evidence type="ECO:0000256" key="4">
    <source>
        <dbReference type="SAM" id="MobiDB-lite"/>
    </source>
</evidence>
<gene>
    <name evidence="7" type="ORF">C2S_11019</name>
</gene>
<dbReference type="AlphaFoldDB" id="A0A9Q9UEK4"/>
<keyword evidence="5" id="KW-1133">Transmembrane helix</keyword>
<dbReference type="EMBL" id="CABFJX010000392">
    <property type="protein sequence ID" value="VTT78334.1"/>
    <property type="molecule type" value="Genomic_DNA"/>
</dbReference>
<comment type="caution">
    <text evidence="7">The sequence shown here is derived from an EMBL/GenBank/DDBJ whole genome shotgun (WGS) entry which is preliminary data.</text>
</comment>
<evidence type="ECO:0000313" key="8">
    <source>
        <dbReference type="Proteomes" id="UP000760494"/>
    </source>
</evidence>
<feature type="transmembrane region" description="Helical" evidence="5">
    <location>
        <begin position="7"/>
        <end position="25"/>
    </location>
</feature>
<evidence type="ECO:0000256" key="5">
    <source>
        <dbReference type="SAM" id="Phobius"/>
    </source>
</evidence>
<reference evidence="7" key="1">
    <citation type="submission" date="2019-05" db="EMBL/GenBank/DDBJ databases">
        <authorList>
            <person name="Piombo E."/>
        </authorList>
    </citation>
    <scope>NUCLEOTIDE SEQUENCE</scope>
    <source>
        <strain evidence="7">C2S</strain>
    </source>
</reference>
<dbReference type="GO" id="GO:0016616">
    <property type="term" value="F:oxidoreductase activity, acting on the CH-OH group of donors, NAD or NADP as acceptor"/>
    <property type="evidence" value="ECO:0007669"/>
    <property type="project" value="TreeGrafter"/>
</dbReference>
<dbReference type="InterPro" id="IPR049326">
    <property type="entry name" value="Rhodopsin_dom_fungi"/>
</dbReference>
<dbReference type="PRINTS" id="PR00080">
    <property type="entry name" value="SDRFAMILY"/>
</dbReference>
<evidence type="ECO:0000256" key="3">
    <source>
        <dbReference type="RuleBase" id="RU000363"/>
    </source>
</evidence>
<dbReference type="Gene3D" id="3.40.50.720">
    <property type="entry name" value="NAD(P)-binding Rossmann-like Domain"/>
    <property type="match status" value="1"/>
</dbReference>
<organism evidence="7 8">
    <name type="scientific">Fusarium fujikuroi</name>
    <name type="common">Bakanae and foot rot disease fungus</name>
    <name type="synonym">Gibberella fujikuroi</name>
    <dbReference type="NCBI Taxonomy" id="5127"/>
    <lineage>
        <taxon>Eukaryota</taxon>
        <taxon>Fungi</taxon>
        <taxon>Dikarya</taxon>
        <taxon>Ascomycota</taxon>
        <taxon>Pezizomycotina</taxon>
        <taxon>Sordariomycetes</taxon>
        <taxon>Hypocreomycetidae</taxon>
        <taxon>Hypocreales</taxon>
        <taxon>Nectriaceae</taxon>
        <taxon>Fusarium</taxon>
        <taxon>Fusarium fujikuroi species complex</taxon>
    </lineage>
</organism>
<comment type="similarity">
    <text evidence="1 3">Belongs to the short-chain dehydrogenases/reductases (SDR) family.</text>
</comment>
<dbReference type="InterPro" id="IPR036291">
    <property type="entry name" value="NAD(P)-bd_dom_sf"/>
</dbReference>
<feature type="transmembrane region" description="Helical" evidence="5">
    <location>
        <begin position="45"/>
        <end position="66"/>
    </location>
</feature>